<sequence length="103" mass="11497">MTVQVSKRAVVSCPAKKKVLHSSIISCKFKLNPSFFFFFSISFIRIPSKSFPYESLLPISTHPLRPSMISISSPSTSIFSALMSLLYLLGKNRLPGKQRCLLA</sequence>
<keyword evidence="1" id="KW-0472">Membrane</keyword>
<reference evidence="2" key="2">
    <citation type="submission" date="2020-07" db="EMBL/GenBank/DDBJ databases">
        <authorList>
            <person name="Vera ALvarez R."/>
            <person name="Arias-Moreno D.M."/>
            <person name="Jimenez-Jacinto V."/>
            <person name="Jimenez-Bremont J.F."/>
            <person name="Swaminathan K."/>
            <person name="Moose S.P."/>
            <person name="Guerrero-Gonzalez M.L."/>
            <person name="Marino-Ramirez L."/>
            <person name="Landsman D."/>
            <person name="Rodriguez-Kessler M."/>
            <person name="Delgado-Sanchez P."/>
        </authorList>
    </citation>
    <scope>NUCLEOTIDE SEQUENCE</scope>
    <source>
        <tissue evidence="2">Cladode</tissue>
    </source>
</reference>
<proteinExistence type="predicted"/>
<name>A0A7C8ZN57_OPUST</name>
<keyword evidence="1" id="KW-1133">Transmembrane helix</keyword>
<keyword evidence="1" id="KW-0812">Transmembrane</keyword>
<organism evidence="2">
    <name type="scientific">Opuntia streptacantha</name>
    <name type="common">Prickly pear cactus</name>
    <name type="synonym">Opuntia cardona</name>
    <dbReference type="NCBI Taxonomy" id="393608"/>
    <lineage>
        <taxon>Eukaryota</taxon>
        <taxon>Viridiplantae</taxon>
        <taxon>Streptophyta</taxon>
        <taxon>Embryophyta</taxon>
        <taxon>Tracheophyta</taxon>
        <taxon>Spermatophyta</taxon>
        <taxon>Magnoliopsida</taxon>
        <taxon>eudicotyledons</taxon>
        <taxon>Gunneridae</taxon>
        <taxon>Pentapetalae</taxon>
        <taxon>Caryophyllales</taxon>
        <taxon>Cactineae</taxon>
        <taxon>Cactaceae</taxon>
        <taxon>Opuntioideae</taxon>
        <taxon>Opuntia</taxon>
    </lineage>
</organism>
<feature type="transmembrane region" description="Helical" evidence="1">
    <location>
        <begin position="31"/>
        <end position="48"/>
    </location>
</feature>
<protein>
    <submittedName>
        <fullName evidence="2">Uncharacterized protein</fullName>
    </submittedName>
</protein>
<reference evidence="2" key="1">
    <citation type="journal article" date="2013" name="J. Plant Res.">
        <title>Effect of fungi and light on seed germination of three Opuntia species from semiarid lands of central Mexico.</title>
        <authorList>
            <person name="Delgado-Sanchez P."/>
            <person name="Jimenez-Bremont J.F."/>
            <person name="Guerrero-Gonzalez Mde L."/>
            <person name="Flores J."/>
        </authorList>
    </citation>
    <scope>NUCLEOTIDE SEQUENCE</scope>
    <source>
        <tissue evidence="2">Cladode</tissue>
    </source>
</reference>
<dbReference type="AlphaFoldDB" id="A0A7C8ZN57"/>
<evidence type="ECO:0000256" key="1">
    <source>
        <dbReference type="SAM" id="Phobius"/>
    </source>
</evidence>
<accession>A0A7C8ZN57</accession>
<evidence type="ECO:0000313" key="2">
    <source>
        <dbReference type="EMBL" id="MBA4646351.1"/>
    </source>
</evidence>
<dbReference type="EMBL" id="GISG01145740">
    <property type="protein sequence ID" value="MBA4646351.1"/>
    <property type="molecule type" value="Transcribed_RNA"/>
</dbReference>
<feature type="transmembrane region" description="Helical" evidence="1">
    <location>
        <begin position="68"/>
        <end position="89"/>
    </location>
</feature>